<dbReference type="Proteomes" id="UP001633002">
    <property type="component" value="Unassembled WGS sequence"/>
</dbReference>
<dbReference type="EMBL" id="JBJQOH010000002">
    <property type="protein sequence ID" value="KAL3697580.1"/>
    <property type="molecule type" value="Genomic_DNA"/>
</dbReference>
<dbReference type="AlphaFoldDB" id="A0ABD3I5D2"/>
<name>A0ABD3I5D2_9MARC</name>
<accession>A0ABD3I5D2</accession>
<sequence>MDPATPEVQEGDIPVAVDWVPPSCAVDDVTMDDTPVDVRVSSLPASDHKVEDGEILDEAMDVLDSQAAVPPTLEAATAHVLIEDIPVAAVQAPMTSVVAEVTIGENLVDDGGASDPTYDHEIGKGQSIIEVVPRTPEAVTVEELVKDTPVVAVVAPPTSADAEMTMGENPVVVGDVPVGAVQAPPTSVAAEVTMGESVVVHGGASEPTYDHEVVKRQLFHEAVPTTLETQEMASSKPADSTMNPERFQELLHNIRSTRNDTHPIAEDSTPTKIQDLQQEVPTLGTVANLDNELEKRESGRGNEPNDAANRKSIYSSQPSQPGFHRSGQHEICGSDSP</sequence>
<comment type="caution">
    <text evidence="2">The sequence shown here is derived from an EMBL/GenBank/DDBJ whole genome shotgun (WGS) entry which is preliminary data.</text>
</comment>
<keyword evidence="3" id="KW-1185">Reference proteome</keyword>
<feature type="region of interest" description="Disordered" evidence="1">
    <location>
        <begin position="289"/>
        <end position="337"/>
    </location>
</feature>
<evidence type="ECO:0000313" key="3">
    <source>
        <dbReference type="Proteomes" id="UP001633002"/>
    </source>
</evidence>
<reference evidence="2 3" key="1">
    <citation type="submission" date="2024-09" db="EMBL/GenBank/DDBJ databases">
        <title>Chromosome-scale assembly of Riccia sorocarpa.</title>
        <authorList>
            <person name="Paukszto L."/>
        </authorList>
    </citation>
    <scope>NUCLEOTIDE SEQUENCE [LARGE SCALE GENOMIC DNA]</scope>
    <source>
        <strain evidence="2">LP-2024</strain>
        <tissue evidence="2">Aerial parts of the thallus</tissue>
    </source>
</reference>
<proteinExistence type="predicted"/>
<protein>
    <submittedName>
        <fullName evidence="2">Uncharacterized protein</fullName>
    </submittedName>
</protein>
<organism evidence="2 3">
    <name type="scientific">Riccia sorocarpa</name>
    <dbReference type="NCBI Taxonomy" id="122646"/>
    <lineage>
        <taxon>Eukaryota</taxon>
        <taxon>Viridiplantae</taxon>
        <taxon>Streptophyta</taxon>
        <taxon>Embryophyta</taxon>
        <taxon>Marchantiophyta</taxon>
        <taxon>Marchantiopsida</taxon>
        <taxon>Marchantiidae</taxon>
        <taxon>Marchantiales</taxon>
        <taxon>Ricciaceae</taxon>
        <taxon>Riccia</taxon>
    </lineage>
</organism>
<gene>
    <name evidence="2" type="ORF">R1sor_011656</name>
</gene>
<evidence type="ECO:0000313" key="2">
    <source>
        <dbReference type="EMBL" id="KAL3697580.1"/>
    </source>
</evidence>
<evidence type="ECO:0000256" key="1">
    <source>
        <dbReference type="SAM" id="MobiDB-lite"/>
    </source>
</evidence>